<keyword evidence="2" id="KW-0813">Transport</keyword>
<feature type="transmembrane region" description="Helical" evidence="7">
    <location>
        <begin position="133"/>
        <end position="154"/>
    </location>
</feature>
<dbReference type="InterPro" id="IPR005282">
    <property type="entry name" value="LC_transporter"/>
</dbReference>
<comment type="subcellular location">
    <subcellularLocation>
        <location evidence="1">Endomembrane system</location>
        <topology evidence="1">Multi-pass membrane protein</topology>
    </subcellularLocation>
</comment>
<evidence type="ECO:0000256" key="6">
    <source>
        <dbReference type="ARBA" id="ARBA00023136"/>
    </source>
</evidence>
<keyword evidence="6 7" id="KW-0472">Membrane</keyword>
<gene>
    <name evidence="8" type="ORF">SEPMUDRAFT_146202</name>
</gene>
<proteinExistence type="predicted"/>
<keyword evidence="3 7" id="KW-0812">Transmembrane</keyword>
<dbReference type="eggNOG" id="KOG3145">
    <property type="taxonomic scope" value="Eukaryota"/>
</dbReference>
<sequence length="316" mass="35600">MVVDDDGLMQALRVISWIFGWSNFIAWTISFFPQAILNCRRRTTHGLMPDFPLLNCFGFFCYTLSTALFLYSSTIRRQYAIRHPASPEPTVRFNDLAFGSLGLVMSVVCYSQFWPRLWGWDPGATIHRRITRVTLALIYGGFFAMSILAIMVLAMGNDTTGKGWSWLDAVYGLSYVKLVYTVFKYVPQVVSNFRRRSTIGWSIQQQLLDFTGGVLSLSQLIIDSSMQRDWSGITGNPLKLGLANISVIFDIIFIAQHFVLYGPVEEESSRCTFGQARTSACATYGIPEETTAAKHQVRTGSLSEDAHEPLLHSLQR</sequence>
<protein>
    <recommendedName>
        <fullName evidence="10">PQ-loop-domain-containing protein</fullName>
    </recommendedName>
</protein>
<reference evidence="8 9" key="1">
    <citation type="journal article" date="2012" name="PLoS Pathog.">
        <title>Diverse lifestyles and strategies of plant pathogenesis encoded in the genomes of eighteen Dothideomycetes fungi.</title>
        <authorList>
            <person name="Ohm R.A."/>
            <person name="Feau N."/>
            <person name="Henrissat B."/>
            <person name="Schoch C.L."/>
            <person name="Horwitz B.A."/>
            <person name="Barry K.W."/>
            <person name="Condon B.J."/>
            <person name="Copeland A.C."/>
            <person name="Dhillon B."/>
            <person name="Glaser F."/>
            <person name="Hesse C.N."/>
            <person name="Kosti I."/>
            <person name="LaButti K."/>
            <person name="Lindquist E.A."/>
            <person name="Lucas S."/>
            <person name="Salamov A.A."/>
            <person name="Bradshaw R.E."/>
            <person name="Ciuffetti L."/>
            <person name="Hamelin R.C."/>
            <person name="Kema G.H.J."/>
            <person name="Lawrence C."/>
            <person name="Scott J.A."/>
            <person name="Spatafora J.W."/>
            <person name="Turgeon B.G."/>
            <person name="de Wit P.J.G.M."/>
            <person name="Zhong S."/>
            <person name="Goodwin S.B."/>
            <person name="Grigoriev I.V."/>
        </authorList>
    </citation>
    <scope>NUCLEOTIDE SEQUENCE [LARGE SCALE GENOMIC DNA]</scope>
    <source>
        <strain evidence="8 9">SO2202</strain>
    </source>
</reference>
<dbReference type="GeneID" id="27900651"/>
<evidence type="ECO:0000256" key="4">
    <source>
        <dbReference type="ARBA" id="ARBA00022737"/>
    </source>
</evidence>
<dbReference type="GO" id="GO:0000324">
    <property type="term" value="C:fungal-type vacuole"/>
    <property type="evidence" value="ECO:0007669"/>
    <property type="project" value="TreeGrafter"/>
</dbReference>
<evidence type="ECO:0008006" key="10">
    <source>
        <dbReference type="Google" id="ProtNLM"/>
    </source>
</evidence>
<evidence type="ECO:0000256" key="3">
    <source>
        <dbReference type="ARBA" id="ARBA00022692"/>
    </source>
</evidence>
<evidence type="ECO:0000313" key="9">
    <source>
        <dbReference type="Proteomes" id="UP000016931"/>
    </source>
</evidence>
<dbReference type="PANTHER" id="PTHR13131:SF5">
    <property type="entry name" value="CYSTINOSIN"/>
    <property type="match status" value="1"/>
</dbReference>
<evidence type="ECO:0000256" key="1">
    <source>
        <dbReference type="ARBA" id="ARBA00004127"/>
    </source>
</evidence>
<dbReference type="Proteomes" id="UP000016931">
    <property type="component" value="Unassembled WGS sequence"/>
</dbReference>
<dbReference type="OMA" id="WIDVIYT"/>
<dbReference type="EMBL" id="KB456260">
    <property type="protein sequence ID" value="EMF17107.1"/>
    <property type="molecule type" value="Genomic_DNA"/>
</dbReference>
<feature type="transmembrane region" description="Helical" evidence="7">
    <location>
        <begin position="93"/>
        <end position="113"/>
    </location>
</feature>
<accession>N1QLE7</accession>
<dbReference type="GO" id="GO:0005774">
    <property type="term" value="C:vacuolar membrane"/>
    <property type="evidence" value="ECO:0007669"/>
    <property type="project" value="TreeGrafter"/>
</dbReference>
<organism evidence="8 9">
    <name type="scientific">Sphaerulina musiva (strain SO2202)</name>
    <name type="common">Poplar stem canker fungus</name>
    <name type="synonym">Septoria musiva</name>
    <dbReference type="NCBI Taxonomy" id="692275"/>
    <lineage>
        <taxon>Eukaryota</taxon>
        <taxon>Fungi</taxon>
        <taxon>Dikarya</taxon>
        <taxon>Ascomycota</taxon>
        <taxon>Pezizomycotina</taxon>
        <taxon>Dothideomycetes</taxon>
        <taxon>Dothideomycetidae</taxon>
        <taxon>Mycosphaerellales</taxon>
        <taxon>Mycosphaerellaceae</taxon>
        <taxon>Sphaerulina</taxon>
    </lineage>
</organism>
<dbReference type="Gene3D" id="1.20.1280.290">
    <property type="match status" value="1"/>
</dbReference>
<evidence type="ECO:0000313" key="8">
    <source>
        <dbReference type="EMBL" id="EMF17107.1"/>
    </source>
</evidence>
<dbReference type="InterPro" id="IPR006603">
    <property type="entry name" value="PQ-loop_rpt"/>
</dbReference>
<dbReference type="SMART" id="SM00679">
    <property type="entry name" value="CTNS"/>
    <property type="match status" value="2"/>
</dbReference>
<evidence type="ECO:0000256" key="2">
    <source>
        <dbReference type="ARBA" id="ARBA00022448"/>
    </source>
</evidence>
<keyword evidence="4" id="KW-0677">Repeat</keyword>
<dbReference type="GO" id="GO:0012505">
    <property type="term" value="C:endomembrane system"/>
    <property type="evidence" value="ECO:0007669"/>
    <property type="project" value="UniProtKB-SubCell"/>
</dbReference>
<dbReference type="OrthoDB" id="75720at2759"/>
<feature type="transmembrane region" description="Helical" evidence="7">
    <location>
        <begin position="52"/>
        <end position="72"/>
    </location>
</feature>
<evidence type="ECO:0000256" key="5">
    <source>
        <dbReference type="ARBA" id="ARBA00022989"/>
    </source>
</evidence>
<feature type="transmembrane region" description="Helical" evidence="7">
    <location>
        <begin position="166"/>
        <end position="183"/>
    </location>
</feature>
<keyword evidence="9" id="KW-1185">Reference proteome</keyword>
<dbReference type="AlphaFoldDB" id="N1QLE7"/>
<name>N1QLE7_SPHMS</name>
<dbReference type="Pfam" id="PF04193">
    <property type="entry name" value="PQ-loop"/>
    <property type="match status" value="2"/>
</dbReference>
<feature type="transmembrane region" description="Helical" evidence="7">
    <location>
        <begin position="12"/>
        <end position="32"/>
    </location>
</feature>
<keyword evidence="5 7" id="KW-1133">Transmembrane helix</keyword>
<dbReference type="PANTHER" id="PTHR13131">
    <property type="entry name" value="CYSTINOSIN"/>
    <property type="match status" value="1"/>
</dbReference>
<dbReference type="HOGENOM" id="CLU_046327_0_1_1"/>
<dbReference type="GO" id="GO:0015184">
    <property type="term" value="F:L-cystine transmembrane transporter activity"/>
    <property type="evidence" value="ECO:0007669"/>
    <property type="project" value="TreeGrafter"/>
</dbReference>
<evidence type="ECO:0000256" key="7">
    <source>
        <dbReference type="SAM" id="Phobius"/>
    </source>
</evidence>
<dbReference type="RefSeq" id="XP_016765228.1">
    <property type="nucleotide sequence ID" value="XM_016903514.1"/>
</dbReference>